<keyword evidence="2 3" id="KW-0040">ANK repeat</keyword>
<sequence length="553" mass="60518">MSSVIAVCVSLIGLVCVSFIAVIFIQMILSFPAMLSSNSQAYIQQQRKDSIGTFSLAFTGEAPGVGNTTCNLKTCRARNSRWLKVTYTFPSWLFRAAIAATFSDSGIGSPEFLLRVHRVIPAGGFMYFNSIIGHVARGEIENVKGLLRRKEAAVTDQLSDWDGGTTALHLALGNYDIPMVKLLIHEGADMFMERQGRPGQAPFVVAIQNVYASPDTPAPEREALEGLLPMDALLEMAEFSPLHKVVLGIRHLDLPEFLRLNTCPLESVDTTGLTPLHYAAIRGDARAARALLDAGAELEFASRERRETALLLACRHASSLEVVEMLVAAGADVNTSNAVGRTPLIMVTFKKGLRRTNRMADPVRIMAVLVRAGAAVHAQDKYHGTALDYACLSNEPELLDFLISSGADYNHQDYEGSTSLMNAVLYHACKSAELLLRRGADVHITDNDGKNILHYVASVSNADMMGVFARSGISDMETKAIDKDRKTPLQVFDERPGVSETPKLREAFLHLLDTVGKPSQHQFKHEGASSDEWTDTESEYAEFFDALETIVSP</sequence>
<reference evidence="4 5" key="1">
    <citation type="submission" date="2015-09" db="EMBL/GenBank/DDBJ databases">
        <title>Host preference determinants of Valsa canker pathogens revealed by comparative genomics.</title>
        <authorList>
            <person name="Yin Z."/>
            <person name="Huang L."/>
        </authorList>
    </citation>
    <scope>NUCLEOTIDE SEQUENCE [LARGE SCALE GENOMIC DNA]</scope>
    <source>
        <strain evidence="4 5">YSFL</strain>
    </source>
</reference>
<dbReference type="EMBL" id="LJZO01000017">
    <property type="protein sequence ID" value="ROV97208.1"/>
    <property type="molecule type" value="Genomic_DNA"/>
</dbReference>
<keyword evidence="5" id="KW-1185">Reference proteome</keyword>
<dbReference type="Pfam" id="PF13857">
    <property type="entry name" value="Ank_5"/>
    <property type="match status" value="1"/>
</dbReference>
<feature type="repeat" description="ANK" evidence="3">
    <location>
        <begin position="382"/>
        <end position="414"/>
    </location>
</feature>
<dbReference type="PANTHER" id="PTHR24193:SF121">
    <property type="entry name" value="ADA2A-CONTAINING COMPLEX COMPONENT 3, ISOFORM D"/>
    <property type="match status" value="1"/>
</dbReference>
<gene>
    <name evidence="4" type="ORF">VSDG_04795</name>
</gene>
<proteinExistence type="predicted"/>
<dbReference type="InterPro" id="IPR002110">
    <property type="entry name" value="Ankyrin_rpt"/>
</dbReference>
<dbReference type="Pfam" id="PF00023">
    <property type="entry name" value="Ank"/>
    <property type="match status" value="1"/>
</dbReference>
<evidence type="ECO:0000256" key="2">
    <source>
        <dbReference type="ARBA" id="ARBA00023043"/>
    </source>
</evidence>
<name>A0A423W1K4_CYTCH</name>
<evidence type="ECO:0000256" key="1">
    <source>
        <dbReference type="ARBA" id="ARBA00022737"/>
    </source>
</evidence>
<feature type="repeat" description="ANK" evidence="3">
    <location>
        <begin position="163"/>
        <end position="195"/>
    </location>
</feature>
<dbReference type="PROSITE" id="PS50088">
    <property type="entry name" value="ANK_REPEAT"/>
    <property type="match status" value="5"/>
</dbReference>
<dbReference type="Proteomes" id="UP000284375">
    <property type="component" value="Unassembled WGS sequence"/>
</dbReference>
<dbReference type="STRING" id="252740.A0A423W1K4"/>
<dbReference type="PROSITE" id="PS50297">
    <property type="entry name" value="ANK_REP_REGION"/>
    <property type="match status" value="4"/>
</dbReference>
<feature type="repeat" description="ANK" evidence="3">
    <location>
        <begin position="415"/>
        <end position="447"/>
    </location>
</feature>
<accession>A0A423W1K4</accession>
<comment type="caution">
    <text evidence="4">The sequence shown here is derived from an EMBL/GenBank/DDBJ whole genome shotgun (WGS) entry which is preliminary data.</text>
</comment>
<dbReference type="PRINTS" id="PR01415">
    <property type="entry name" value="ANKYRIN"/>
</dbReference>
<dbReference type="GO" id="GO:0005634">
    <property type="term" value="C:nucleus"/>
    <property type="evidence" value="ECO:0007669"/>
    <property type="project" value="TreeGrafter"/>
</dbReference>
<dbReference type="InterPro" id="IPR050663">
    <property type="entry name" value="Ankyrin-SOCS_Box"/>
</dbReference>
<feature type="repeat" description="ANK" evidence="3">
    <location>
        <begin position="271"/>
        <end position="303"/>
    </location>
</feature>
<evidence type="ECO:0000256" key="3">
    <source>
        <dbReference type="PROSITE-ProRule" id="PRU00023"/>
    </source>
</evidence>
<organism evidence="4 5">
    <name type="scientific">Cytospora chrysosperma</name>
    <name type="common">Cytospora canker fungus</name>
    <name type="synonym">Sphaeria chrysosperma</name>
    <dbReference type="NCBI Taxonomy" id="252740"/>
    <lineage>
        <taxon>Eukaryota</taxon>
        <taxon>Fungi</taxon>
        <taxon>Dikarya</taxon>
        <taxon>Ascomycota</taxon>
        <taxon>Pezizomycotina</taxon>
        <taxon>Sordariomycetes</taxon>
        <taxon>Sordariomycetidae</taxon>
        <taxon>Diaporthales</taxon>
        <taxon>Cytosporaceae</taxon>
        <taxon>Cytospora</taxon>
    </lineage>
</organism>
<dbReference type="Gene3D" id="1.25.40.20">
    <property type="entry name" value="Ankyrin repeat-containing domain"/>
    <property type="match status" value="1"/>
</dbReference>
<dbReference type="AlphaFoldDB" id="A0A423W1K4"/>
<keyword evidence="1" id="KW-0677">Repeat</keyword>
<dbReference type="GO" id="GO:0000976">
    <property type="term" value="F:transcription cis-regulatory region binding"/>
    <property type="evidence" value="ECO:0007669"/>
    <property type="project" value="TreeGrafter"/>
</dbReference>
<dbReference type="Pfam" id="PF12796">
    <property type="entry name" value="Ank_2"/>
    <property type="match status" value="1"/>
</dbReference>
<dbReference type="PANTHER" id="PTHR24193">
    <property type="entry name" value="ANKYRIN REPEAT PROTEIN"/>
    <property type="match status" value="1"/>
</dbReference>
<dbReference type="OrthoDB" id="5244112at2759"/>
<dbReference type="GO" id="GO:0045944">
    <property type="term" value="P:positive regulation of transcription by RNA polymerase II"/>
    <property type="evidence" value="ECO:0007669"/>
    <property type="project" value="TreeGrafter"/>
</dbReference>
<dbReference type="InterPro" id="IPR036770">
    <property type="entry name" value="Ankyrin_rpt-contain_sf"/>
</dbReference>
<protein>
    <submittedName>
        <fullName evidence="4">Uncharacterized protein</fullName>
    </submittedName>
</protein>
<dbReference type="SUPFAM" id="SSF48403">
    <property type="entry name" value="Ankyrin repeat"/>
    <property type="match status" value="1"/>
</dbReference>
<evidence type="ECO:0000313" key="5">
    <source>
        <dbReference type="Proteomes" id="UP000284375"/>
    </source>
</evidence>
<dbReference type="SMART" id="SM00248">
    <property type="entry name" value="ANK"/>
    <property type="match status" value="7"/>
</dbReference>
<feature type="repeat" description="ANK" evidence="3">
    <location>
        <begin position="305"/>
        <end position="338"/>
    </location>
</feature>
<evidence type="ECO:0000313" key="4">
    <source>
        <dbReference type="EMBL" id="ROV97208.1"/>
    </source>
</evidence>